<keyword evidence="3" id="KW-1185">Reference proteome</keyword>
<dbReference type="SMART" id="SM00974">
    <property type="entry name" value="T5orf172"/>
    <property type="match status" value="1"/>
</dbReference>
<reference evidence="2 3" key="1">
    <citation type="submission" date="2021-07" db="EMBL/GenBank/DDBJ databases">
        <authorList>
            <person name="Kim M.K."/>
        </authorList>
    </citation>
    <scope>NUCLEOTIDE SEQUENCE [LARGE SCALE GENOMIC DNA]</scope>
    <source>
        <strain evidence="2 3">HLY7-15</strain>
    </source>
</reference>
<name>A0ABS6XFM6_9BACT</name>
<proteinExistence type="predicted"/>
<dbReference type="Pfam" id="PF13455">
    <property type="entry name" value="MUG113"/>
    <property type="match status" value="1"/>
</dbReference>
<organism evidence="2 3">
    <name type="scientific">Pontibacter populi</name>
    <dbReference type="NCBI Taxonomy" id="890055"/>
    <lineage>
        <taxon>Bacteria</taxon>
        <taxon>Pseudomonadati</taxon>
        <taxon>Bacteroidota</taxon>
        <taxon>Cytophagia</taxon>
        <taxon>Cytophagales</taxon>
        <taxon>Hymenobacteraceae</taxon>
        <taxon>Pontibacter</taxon>
    </lineage>
</organism>
<dbReference type="RefSeq" id="WP_199110493.1">
    <property type="nucleotide sequence ID" value="NZ_JAHWXQ010000003.1"/>
</dbReference>
<evidence type="ECO:0000313" key="3">
    <source>
        <dbReference type="Proteomes" id="UP000774935"/>
    </source>
</evidence>
<dbReference type="Proteomes" id="UP000774935">
    <property type="component" value="Unassembled WGS sequence"/>
</dbReference>
<dbReference type="InterPro" id="IPR018306">
    <property type="entry name" value="Phage_T5_Orf172_DNA-bd"/>
</dbReference>
<comment type="caution">
    <text evidence="2">The sequence shown here is derived from an EMBL/GenBank/DDBJ whole genome shotgun (WGS) entry which is preliminary data.</text>
</comment>
<sequence>MTSENSILQLLEIIDNNFMISRRHSFGGFYSLSLKEFADQNLHLIPSNCTSAEFLKHLVARIQIEEIIEKYSSENENLRWAKSMPDMFNIESDFIQLNEYAKNYVRSNNLLNTFQDILDQARNIVIPKQEKKPTNQIGYIYLIKSELGYKIGKTKNIRQRSNLFSVKLPFDFEFEDYKKCLNYHEVEIELHEKFANKRINGEWFELSLSDVNEIKNFLSQIEI</sequence>
<evidence type="ECO:0000313" key="2">
    <source>
        <dbReference type="EMBL" id="MBW3365990.1"/>
    </source>
</evidence>
<dbReference type="EMBL" id="JAHWXQ010000003">
    <property type="protein sequence ID" value="MBW3365990.1"/>
    <property type="molecule type" value="Genomic_DNA"/>
</dbReference>
<feature type="domain" description="Bacteriophage T5 Orf172 DNA-binding" evidence="1">
    <location>
        <begin position="143"/>
        <end position="218"/>
    </location>
</feature>
<protein>
    <submittedName>
        <fullName evidence="2">GIY-YIG nuclease family protein</fullName>
    </submittedName>
</protein>
<accession>A0ABS6XFM6</accession>
<gene>
    <name evidence="2" type="ORF">KYK27_13090</name>
</gene>
<evidence type="ECO:0000259" key="1">
    <source>
        <dbReference type="SMART" id="SM00974"/>
    </source>
</evidence>